<dbReference type="HAMAP" id="MF_00575">
    <property type="entry name" value="LpxH"/>
    <property type="match status" value="1"/>
</dbReference>
<dbReference type="NCBIfam" id="TIGR01854">
    <property type="entry name" value="lipid_A_lpxH"/>
    <property type="match status" value="1"/>
</dbReference>
<feature type="binding site" evidence="10">
    <location>
        <position position="43"/>
    </location>
    <ligand>
        <name>Mn(2+)</name>
        <dbReference type="ChEBI" id="CHEBI:29035"/>
        <label>1</label>
    </ligand>
</feature>
<feature type="binding site" evidence="10">
    <location>
        <position position="170"/>
    </location>
    <ligand>
        <name>substrate</name>
    </ligand>
</feature>
<comment type="cofactor">
    <cofactor evidence="10">
        <name>Mn(2+)</name>
        <dbReference type="ChEBI" id="CHEBI:29035"/>
    </cofactor>
    <text evidence="10">Binds 2 Mn(2+) ions per subunit in a binuclear metal center.</text>
</comment>
<keyword evidence="7 10" id="KW-0443">Lipid metabolism</keyword>
<dbReference type="UniPathway" id="UPA00359">
    <property type="reaction ID" value="UER00480"/>
</dbReference>
<feature type="binding site" evidence="10">
    <location>
        <position position="43"/>
    </location>
    <ligand>
        <name>Mn(2+)</name>
        <dbReference type="ChEBI" id="CHEBI:29035"/>
        <label>2</label>
    </ligand>
</feature>
<dbReference type="Pfam" id="PF00149">
    <property type="entry name" value="Metallophos"/>
    <property type="match status" value="1"/>
</dbReference>
<comment type="subcellular location">
    <subcellularLocation>
        <location evidence="10">Cell inner membrane</location>
        <topology evidence="10">Peripheral membrane protein</topology>
        <orientation evidence="10">Cytoplasmic side</orientation>
    </subcellularLocation>
</comment>
<feature type="binding site" evidence="10">
    <location>
        <position position="200"/>
    </location>
    <ligand>
        <name>Mn(2+)</name>
        <dbReference type="ChEBI" id="CHEBI:29035"/>
        <label>1</label>
    </ligand>
</feature>
<dbReference type="Gene3D" id="3.60.21.10">
    <property type="match status" value="1"/>
</dbReference>
<dbReference type="EC" id="3.6.1.54" evidence="10"/>
<dbReference type="PANTHER" id="PTHR34990">
    <property type="entry name" value="UDP-2,3-DIACYLGLUCOSAMINE HYDROLASE-RELATED"/>
    <property type="match status" value="1"/>
</dbReference>
<dbReference type="InterPro" id="IPR004843">
    <property type="entry name" value="Calcineurin-like_PHP"/>
</dbReference>
<feature type="binding site" evidence="10">
    <location>
        <position position="198"/>
    </location>
    <ligand>
        <name>Mn(2+)</name>
        <dbReference type="ChEBI" id="CHEBI:29035"/>
        <label>2</label>
    </ligand>
</feature>
<reference evidence="12 13" key="1">
    <citation type="submission" date="2020-07" db="EMBL/GenBank/DDBJ databases">
        <title>Complete genome sequence of Chitinibacter sp. 2T18.</title>
        <authorList>
            <person name="Bae J.-W."/>
            <person name="Choi J.-W."/>
        </authorList>
    </citation>
    <scope>NUCLEOTIDE SEQUENCE [LARGE SCALE GENOMIC DNA]</scope>
    <source>
        <strain evidence="12 13">2T18</strain>
    </source>
</reference>
<dbReference type="Proteomes" id="UP000509597">
    <property type="component" value="Chromosome"/>
</dbReference>
<gene>
    <name evidence="10" type="primary">lpxH</name>
    <name evidence="12" type="ORF">HQ393_01170</name>
</gene>
<feature type="binding site" evidence="10">
    <location>
        <position position="167"/>
    </location>
    <ligand>
        <name>substrate</name>
    </ligand>
</feature>
<comment type="function">
    <text evidence="10">Hydrolyzes the pyrophosphate bond of UDP-2,3-diacylglucosamine to yield 2,3-diacylglucosamine 1-phosphate (lipid X) and UMP by catalyzing the attack of water at the alpha-P atom. Involved in the biosynthesis of lipid A, a phosphorylated glycolipid that anchors the lipopolysaccharide to the outer membrane of the cell.</text>
</comment>
<evidence type="ECO:0000256" key="5">
    <source>
        <dbReference type="ARBA" id="ARBA00022723"/>
    </source>
</evidence>
<dbReference type="InterPro" id="IPR029052">
    <property type="entry name" value="Metallo-depent_PP-like"/>
</dbReference>
<dbReference type="CDD" id="cd07398">
    <property type="entry name" value="MPP_YbbF-LpxH"/>
    <property type="match status" value="1"/>
</dbReference>
<keyword evidence="5 10" id="KW-0479">Metal-binding</keyword>
<dbReference type="AlphaFoldDB" id="A0A7H9BEX3"/>
<evidence type="ECO:0000256" key="3">
    <source>
        <dbReference type="ARBA" id="ARBA00022519"/>
    </source>
</evidence>
<dbReference type="GO" id="GO:0019897">
    <property type="term" value="C:extrinsic component of plasma membrane"/>
    <property type="evidence" value="ECO:0007669"/>
    <property type="project" value="UniProtKB-UniRule"/>
</dbReference>
<evidence type="ECO:0000313" key="12">
    <source>
        <dbReference type="EMBL" id="QLG86962.1"/>
    </source>
</evidence>
<keyword evidence="2 10" id="KW-0444">Lipid biosynthesis</keyword>
<dbReference type="EMBL" id="CP058627">
    <property type="protein sequence ID" value="QLG86962.1"/>
    <property type="molecule type" value="Genomic_DNA"/>
</dbReference>
<feature type="binding site" evidence="10">
    <location>
        <position position="198"/>
    </location>
    <ligand>
        <name>substrate</name>
    </ligand>
</feature>
<feature type="binding site" evidence="10">
    <location>
        <position position="10"/>
    </location>
    <ligand>
        <name>Mn(2+)</name>
        <dbReference type="ChEBI" id="CHEBI:29035"/>
        <label>1</label>
    </ligand>
</feature>
<evidence type="ECO:0000256" key="2">
    <source>
        <dbReference type="ARBA" id="ARBA00022516"/>
    </source>
</evidence>
<evidence type="ECO:0000259" key="11">
    <source>
        <dbReference type="Pfam" id="PF00149"/>
    </source>
</evidence>
<feature type="binding site" evidence="10">
    <location>
        <position position="82"/>
    </location>
    <ligand>
        <name>Mn(2+)</name>
        <dbReference type="ChEBI" id="CHEBI:29035"/>
        <label>2</label>
    </ligand>
</feature>
<evidence type="ECO:0000256" key="9">
    <source>
        <dbReference type="ARBA" id="ARBA00023211"/>
    </source>
</evidence>
<dbReference type="RefSeq" id="WP_179357048.1">
    <property type="nucleotide sequence ID" value="NZ_CP058627.1"/>
</dbReference>
<protein>
    <recommendedName>
        <fullName evidence="10">UDP-2,3-diacylglucosamine hydrolase</fullName>
        <ecNumber evidence="10">3.6.1.54</ecNumber>
    </recommendedName>
    <alternativeName>
        <fullName evidence="10">UDP-2,3-diacylglucosamine diphosphatase</fullName>
    </alternativeName>
</protein>
<feature type="binding site" evidence="10">
    <location>
        <position position="117"/>
    </location>
    <ligand>
        <name>Mn(2+)</name>
        <dbReference type="ChEBI" id="CHEBI:29035"/>
        <label>2</label>
    </ligand>
</feature>
<feature type="binding site" evidence="10">
    <location>
        <begin position="82"/>
        <end position="83"/>
    </location>
    <ligand>
        <name>substrate</name>
    </ligand>
</feature>
<dbReference type="GO" id="GO:0030145">
    <property type="term" value="F:manganese ion binding"/>
    <property type="evidence" value="ECO:0007669"/>
    <property type="project" value="UniProtKB-UniRule"/>
</dbReference>
<keyword evidence="3 10" id="KW-0997">Cell inner membrane</keyword>
<keyword evidence="4 10" id="KW-0441">Lipid A biosynthesis</keyword>
<evidence type="ECO:0000256" key="6">
    <source>
        <dbReference type="ARBA" id="ARBA00022801"/>
    </source>
</evidence>
<dbReference type="InterPro" id="IPR010138">
    <property type="entry name" value="UDP-diacylglucosamine_Hdrlase"/>
</dbReference>
<dbReference type="NCBIfam" id="NF003743">
    <property type="entry name" value="PRK05340.1"/>
    <property type="match status" value="1"/>
</dbReference>
<evidence type="ECO:0000256" key="7">
    <source>
        <dbReference type="ARBA" id="ARBA00023098"/>
    </source>
</evidence>
<dbReference type="SUPFAM" id="SSF56300">
    <property type="entry name" value="Metallo-dependent phosphatases"/>
    <property type="match status" value="1"/>
</dbReference>
<feature type="domain" description="Calcineurin-like phosphoesterase" evidence="11">
    <location>
        <begin position="4"/>
        <end position="202"/>
    </location>
</feature>
<evidence type="ECO:0000256" key="8">
    <source>
        <dbReference type="ARBA" id="ARBA00023136"/>
    </source>
</evidence>
<evidence type="ECO:0000256" key="10">
    <source>
        <dbReference type="HAMAP-Rule" id="MF_00575"/>
    </source>
</evidence>
<dbReference type="KEGG" id="chiz:HQ393_01170"/>
<comment type="similarity">
    <text evidence="10">Belongs to the LpxH family.</text>
</comment>
<dbReference type="GO" id="GO:0005737">
    <property type="term" value="C:cytoplasm"/>
    <property type="evidence" value="ECO:0007669"/>
    <property type="project" value="InterPro"/>
</dbReference>
<evidence type="ECO:0000313" key="13">
    <source>
        <dbReference type="Proteomes" id="UP000509597"/>
    </source>
</evidence>
<organism evidence="12 13">
    <name type="scientific">Chitinibacter bivalviorum</name>
    <dbReference type="NCBI Taxonomy" id="2739434"/>
    <lineage>
        <taxon>Bacteria</taxon>
        <taxon>Pseudomonadati</taxon>
        <taxon>Pseudomonadota</taxon>
        <taxon>Betaproteobacteria</taxon>
        <taxon>Neisseriales</taxon>
        <taxon>Chitinibacteraceae</taxon>
        <taxon>Chitinibacter</taxon>
    </lineage>
</organism>
<keyword evidence="9 10" id="KW-0464">Manganese</keyword>
<feature type="binding site" evidence="10">
    <location>
        <position position="163"/>
    </location>
    <ligand>
        <name>substrate</name>
    </ligand>
</feature>
<feature type="binding site" evidence="10">
    <location>
        <position position="125"/>
    </location>
    <ligand>
        <name>substrate</name>
    </ligand>
</feature>
<dbReference type="GO" id="GO:0009245">
    <property type="term" value="P:lipid A biosynthetic process"/>
    <property type="evidence" value="ECO:0007669"/>
    <property type="project" value="UniProtKB-UniRule"/>
</dbReference>
<comment type="pathway">
    <text evidence="10">Glycolipid biosynthesis; lipid IV(A) biosynthesis; lipid IV(A) from (3R)-3-hydroxytetradecanoyl-[acyl-carrier-protein] and UDP-N-acetyl-alpha-D-glucosamine: step 4/6.</text>
</comment>
<keyword evidence="6 10" id="KW-0378">Hydrolase</keyword>
<keyword evidence="8 10" id="KW-0472">Membrane</keyword>
<evidence type="ECO:0000256" key="1">
    <source>
        <dbReference type="ARBA" id="ARBA00022475"/>
    </source>
</evidence>
<feature type="binding site" evidence="10">
    <location>
        <position position="12"/>
    </location>
    <ligand>
        <name>Mn(2+)</name>
        <dbReference type="ChEBI" id="CHEBI:29035"/>
        <label>1</label>
    </ligand>
</feature>
<dbReference type="InterPro" id="IPR043461">
    <property type="entry name" value="LpxH-like"/>
</dbReference>
<accession>A0A7H9BEX3</accession>
<keyword evidence="13" id="KW-1185">Reference proteome</keyword>
<proteinExistence type="inferred from homology"/>
<sequence length="250" mass="28193">MHRPTLFISDLHLCPADAATVAAFRTFLRDTASQAAALYILGDLFEYWLGDDQLDDVFYGDIARQIAALQTAGVAVFFMAGNRDFLPSKRFAREAGLTILPDPSIIKVAGQQILLAHGDAYCTDDLDYQRYRKLARNPIVQWIWLHLPKKLRNQEAAKLRAKSMSMNQRKSMAIMDVNSAAIQAELIKYTTQVLIHGHTHKPSTHIYPQGQRWVLPDWHQGEGGYLRLDEHGLALYTLHNQPFAVPQVAA</sequence>
<dbReference type="PANTHER" id="PTHR34990:SF1">
    <property type="entry name" value="UDP-2,3-DIACYLGLUCOSAMINE HYDROLASE"/>
    <property type="match status" value="1"/>
</dbReference>
<dbReference type="GO" id="GO:0008758">
    <property type="term" value="F:UDP-2,3-diacylglucosamine hydrolase activity"/>
    <property type="evidence" value="ECO:0007669"/>
    <property type="project" value="UniProtKB-UniRule"/>
</dbReference>
<keyword evidence="1 10" id="KW-1003">Cell membrane</keyword>
<comment type="catalytic activity">
    <reaction evidence="10">
        <text>UDP-2-N,3-O-bis[(3R)-3-hydroxytetradecanoyl]-alpha-D-glucosamine + H2O = 2-N,3-O-bis[(3R)-3-hydroxytetradecanoyl]-alpha-D-glucosaminyl 1-phosphate + UMP + 2 H(+)</text>
        <dbReference type="Rhea" id="RHEA:25213"/>
        <dbReference type="ChEBI" id="CHEBI:15377"/>
        <dbReference type="ChEBI" id="CHEBI:15378"/>
        <dbReference type="ChEBI" id="CHEBI:57865"/>
        <dbReference type="ChEBI" id="CHEBI:57957"/>
        <dbReference type="ChEBI" id="CHEBI:78847"/>
        <dbReference type="EC" id="3.6.1.54"/>
    </reaction>
</comment>
<name>A0A7H9BEX3_9NEIS</name>
<evidence type="ECO:0000256" key="4">
    <source>
        <dbReference type="ARBA" id="ARBA00022556"/>
    </source>
</evidence>